<comment type="similarity">
    <text evidence="2">Belongs to the BexD/CtrA/VexA family.</text>
</comment>
<evidence type="ECO:0000256" key="8">
    <source>
        <dbReference type="ARBA" id="ARBA00023047"/>
    </source>
</evidence>
<evidence type="ECO:0000256" key="15">
    <source>
        <dbReference type="SAM" id="SignalP"/>
    </source>
</evidence>
<evidence type="ECO:0000256" key="3">
    <source>
        <dbReference type="ARBA" id="ARBA00022448"/>
    </source>
</evidence>
<reference evidence="18 19" key="1">
    <citation type="submission" date="2019-12" db="EMBL/GenBank/DDBJ databases">
        <title>Snethiella sp. nov. sp. isolated from sea sand.</title>
        <authorList>
            <person name="Kim J."/>
            <person name="Jeong S.E."/>
            <person name="Jung H.S."/>
            <person name="Jeon C.O."/>
        </authorList>
    </citation>
    <scope>NUCLEOTIDE SEQUENCE [LARGE SCALE GENOMIC DNA]</scope>
    <source>
        <strain evidence="18 19">DP05</strain>
    </source>
</reference>
<evidence type="ECO:0000259" key="17">
    <source>
        <dbReference type="Pfam" id="PF22461"/>
    </source>
</evidence>
<organism evidence="18 19">
    <name type="scientific">Sneathiella litorea</name>
    <dbReference type="NCBI Taxonomy" id="2606216"/>
    <lineage>
        <taxon>Bacteria</taxon>
        <taxon>Pseudomonadati</taxon>
        <taxon>Pseudomonadota</taxon>
        <taxon>Alphaproteobacteria</taxon>
        <taxon>Sneathiellales</taxon>
        <taxon>Sneathiellaceae</taxon>
        <taxon>Sneathiella</taxon>
    </lineage>
</organism>
<name>A0A6L8W617_9PROT</name>
<dbReference type="EMBL" id="WTUW01000001">
    <property type="protein sequence ID" value="MZR29697.1"/>
    <property type="molecule type" value="Genomic_DNA"/>
</dbReference>
<evidence type="ECO:0000256" key="14">
    <source>
        <dbReference type="ARBA" id="ARBA00023288"/>
    </source>
</evidence>
<evidence type="ECO:0000256" key="11">
    <source>
        <dbReference type="ARBA" id="ARBA00023136"/>
    </source>
</evidence>
<sequence length="210" mass="22655">MFTLLKIKSVATRTILVSLALFVSACAAQNQAATDAPASLAATPQYVIGPQDELDVFVWQNPDLSVTVPVRPDGRISTPLVDDMMAASKSSQELARDIEKVLGKYVKDPLVTVTVRTFNGPYDQQIRIVGQAAEPKAIPYRNDMTVLDAIIAVGGMTEFAAGNRAVIVRNEGGEKKSYNVRLDDLIISGDVSANVPLLPGDILIIPQSWF</sequence>
<keyword evidence="8" id="KW-0625">Polysaccharide transport</keyword>
<keyword evidence="6" id="KW-0812">Transmembrane</keyword>
<dbReference type="PANTHER" id="PTHR33619">
    <property type="entry name" value="POLYSACCHARIDE EXPORT PROTEIN GFCE-RELATED"/>
    <property type="match status" value="1"/>
</dbReference>
<evidence type="ECO:0000256" key="6">
    <source>
        <dbReference type="ARBA" id="ARBA00022692"/>
    </source>
</evidence>
<dbReference type="InterPro" id="IPR049712">
    <property type="entry name" value="Poly_export"/>
</dbReference>
<dbReference type="InterPro" id="IPR003715">
    <property type="entry name" value="Poly_export_N"/>
</dbReference>
<keyword evidence="12" id="KW-0564">Palmitate</keyword>
<evidence type="ECO:0000313" key="18">
    <source>
        <dbReference type="EMBL" id="MZR29697.1"/>
    </source>
</evidence>
<dbReference type="NCBIfam" id="TIGR03027">
    <property type="entry name" value="pepcterm_export"/>
    <property type="match status" value="1"/>
</dbReference>
<feature type="signal peptide" evidence="15">
    <location>
        <begin position="1"/>
        <end position="32"/>
    </location>
</feature>
<keyword evidence="11" id="KW-0472">Membrane</keyword>
<gene>
    <name evidence="18" type="ORF">GQE98_03520</name>
</gene>
<dbReference type="GO" id="GO:0009279">
    <property type="term" value="C:cell outer membrane"/>
    <property type="evidence" value="ECO:0007669"/>
    <property type="project" value="UniProtKB-SubCell"/>
</dbReference>
<dbReference type="GO" id="GO:0015288">
    <property type="term" value="F:porin activity"/>
    <property type="evidence" value="ECO:0007669"/>
    <property type="project" value="UniProtKB-KW"/>
</dbReference>
<dbReference type="InterPro" id="IPR017477">
    <property type="entry name" value="PEP-CTERM_polysacc_export"/>
</dbReference>
<dbReference type="PROSITE" id="PS51257">
    <property type="entry name" value="PROKAR_LIPOPROTEIN"/>
    <property type="match status" value="1"/>
</dbReference>
<evidence type="ECO:0000256" key="5">
    <source>
        <dbReference type="ARBA" id="ARBA00022597"/>
    </source>
</evidence>
<dbReference type="GO" id="GO:0015159">
    <property type="term" value="F:polysaccharide transmembrane transporter activity"/>
    <property type="evidence" value="ECO:0007669"/>
    <property type="project" value="InterPro"/>
</dbReference>
<evidence type="ECO:0000313" key="19">
    <source>
        <dbReference type="Proteomes" id="UP000476030"/>
    </source>
</evidence>
<feature type="domain" description="Polysaccharide export protein N-terminal" evidence="16">
    <location>
        <begin position="41"/>
        <end position="115"/>
    </location>
</feature>
<evidence type="ECO:0000256" key="9">
    <source>
        <dbReference type="ARBA" id="ARBA00023065"/>
    </source>
</evidence>
<evidence type="ECO:0000259" key="16">
    <source>
        <dbReference type="Pfam" id="PF02563"/>
    </source>
</evidence>
<evidence type="ECO:0000256" key="10">
    <source>
        <dbReference type="ARBA" id="ARBA00023114"/>
    </source>
</evidence>
<keyword evidence="10" id="KW-0626">Porin</keyword>
<dbReference type="Pfam" id="PF02563">
    <property type="entry name" value="Poly_export"/>
    <property type="match status" value="1"/>
</dbReference>
<keyword evidence="5" id="KW-0762">Sugar transport</keyword>
<feature type="domain" description="SLBB" evidence="17">
    <location>
        <begin position="124"/>
        <end position="205"/>
    </location>
</feature>
<evidence type="ECO:0000256" key="12">
    <source>
        <dbReference type="ARBA" id="ARBA00023139"/>
    </source>
</evidence>
<keyword evidence="3" id="KW-0813">Transport</keyword>
<evidence type="ECO:0000256" key="13">
    <source>
        <dbReference type="ARBA" id="ARBA00023237"/>
    </source>
</evidence>
<protein>
    <submittedName>
        <fullName evidence="18">Sugar ABC transporter substrate-binding protein</fullName>
    </submittedName>
</protein>
<keyword evidence="4" id="KW-1134">Transmembrane beta strand</keyword>
<dbReference type="Gene3D" id="3.30.1950.10">
    <property type="entry name" value="wza like domain"/>
    <property type="match status" value="1"/>
</dbReference>
<evidence type="ECO:0000256" key="4">
    <source>
        <dbReference type="ARBA" id="ARBA00022452"/>
    </source>
</evidence>
<evidence type="ECO:0000256" key="7">
    <source>
        <dbReference type="ARBA" id="ARBA00022729"/>
    </source>
</evidence>
<dbReference type="InterPro" id="IPR054765">
    <property type="entry name" value="SLBB_dom"/>
</dbReference>
<dbReference type="Pfam" id="PF22461">
    <property type="entry name" value="SLBB_2"/>
    <property type="match status" value="1"/>
</dbReference>
<proteinExistence type="inferred from homology"/>
<evidence type="ECO:0000256" key="1">
    <source>
        <dbReference type="ARBA" id="ARBA00004571"/>
    </source>
</evidence>
<keyword evidence="13" id="KW-0998">Cell outer membrane</keyword>
<dbReference type="Gene3D" id="3.10.560.10">
    <property type="entry name" value="Outer membrane lipoprotein wza domain like"/>
    <property type="match status" value="1"/>
</dbReference>
<dbReference type="GO" id="GO:0006811">
    <property type="term" value="P:monoatomic ion transport"/>
    <property type="evidence" value="ECO:0007669"/>
    <property type="project" value="UniProtKB-KW"/>
</dbReference>
<evidence type="ECO:0000256" key="2">
    <source>
        <dbReference type="ARBA" id="ARBA00009450"/>
    </source>
</evidence>
<dbReference type="Proteomes" id="UP000476030">
    <property type="component" value="Unassembled WGS sequence"/>
</dbReference>
<dbReference type="PANTHER" id="PTHR33619:SF3">
    <property type="entry name" value="POLYSACCHARIDE EXPORT PROTEIN GFCE-RELATED"/>
    <property type="match status" value="1"/>
</dbReference>
<keyword evidence="9" id="KW-0406">Ion transport</keyword>
<dbReference type="RefSeq" id="WP_161314149.1">
    <property type="nucleotide sequence ID" value="NZ_WTUW01000001.1"/>
</dbReference>
<dbReference type="AlphaFoldDB" id="A0A6L8W617"/>
<keyword evidence="7 15" id="KW-0732">Signal</keyword>
<comment type="subcellular location">
    <subcellularLocation>
        <location evidence="1">Cell outer membrane</location>
        <topology evidence="1">Multi-pass membrane protein</topology>
    </subcellularLocation>
</comment>
<accession>A0A6L8W617</accession>
<comment type="caution">
    <text evidence="18">The sequence shown here is derived from an EMBL/GenBank/DDBJ whole genome shotgun (WGS) entry which is preliminary data.</text>
</comment>
<keyword evidence="19" id="KW-1185">Reference proteome</keyword>
<dbReference type="GO" id="GO:0046930">
    <property type="term" value="C:pore complex"/>
    <property type="evidence" value="ECO:0007669"/>
    <property type="project" value="UniProtKB-KW"/>
</dbReference>
<keyword evidence="14" id="KW-0449">Lipoprotein</keyword>
<feature type="chain" id="PRO_5026922956" evidence="15">
    <location>
        <begin position="33"/>
        <end position="210"/>
    </location>
</feature>